<proteinExistence type="predicted"/>
<protein>
    <submittedName>
        <fullName evidence="1">Uncharacterized protein</fullName>
    </submittedName>
</protein>
<gene>
    <name evidence="1" type="ORF">EOE66_20690</name>
</gene>
<name>A0A437R9J6_9BURK</name>
<comment type="caution">
    <text evidence="1">The sequence shown here is derived from an EMBL/GenBank/DDBJ whole genome shotgun (WGS) entry which is preliminary data.</text>
</comment>
<dbReference type="AlphaFoldDB" id="A0A437R9J6"/>
<accession>A0A437R9J6</accession>
<keyword evidence="2" id="KW-1185">Reference proteome</keyword>
<dbReference type="Proteomes" id="UP000285575">
    <property type="component" value="Unassembled WGS sequence"/>
</dbReference>
<dbReference type="RefSeq" id="WP_128230648.1">
    <property type="nucleotide sequence ID" value="NZ_SACR01000007.1"/>
</dbReference>
<dbReference type="EMBL" id="SACR01000007">
    <property type="protein sequence ID" value="RVU43364.1"/>
    <property type="molecule type" value="Genomic_DNA"/>
</dbReference>
<evidence type="ECO:0000313" key="1">
    <source>
        <dbReference type="EMBL" id="RVU43364.1"/>
    </source>
</evidence>
<organism evidence="1 2">
    <name type="scientific">Rubrivivax rivuli</name>
    <dbReference type="NCBI Taxonomy" id="1862385"/>
    <lineage>
        <taxon>Bacteria</taxon>
        <taxon>Pseudomonadati</taxon>
        <taxon>Pseudomonadota</taxon>
        <taxon>Betaproteobacteria</taxon>
        <taxon>Burkholderiales</taxon>
        <taxon>Sphaerotilaceae</taxon>
        <taxon>Rubrivivax</taxon>
    </lineage>
</organism>
<dbReference type="OrthoDB" id="3638028at2"/>
<sequence length="171" mass="18716">MSSAPLRRAWDGRTLEQELLDLEDWRPLNDEECQAWRAGELGPAPDGQLFGLSPCGIAVVYRERSLEEAVVALHSVGAHGLLVALLDSAEGNQLHGAARLDVCIALGDQARALRALEDEAPWAREYVLDDRLRPWTRPAVWQWAQDVARIVAAREAAMAAMHGAEGLGTEC</sequence>
<reference evidence="1 2" key="1">
    <citation type="submission" date="2019-01" db="EMBL/GenBank/DDBJ databases">
        <authorList>
            <person name="Chen W.-M."/>
        </authorList>
    </citation>
    <scope>NUCLEOTIDE SEQUENCE [LARGE SCALE GENOMIC DNA]</scope>
    <source>
        <strain evidence="1 2">KYPY4</strain>
    </source>
</reference>
<evidence type="ECO:0000313" key="2">
    <source>
        <dbReference type="Proteomes" id="UP000285575"/>
    </source>
</evidence>